<dbReference type="RefSeq" id="XP_033448387.1">
    <property type="nucleotide sequence ID" value="XM_033587751.1"/>
</dbReference>
<proteinExistence type="predicted"/>
<accession>A0A6A5RIG3</accession>
<evidence type="ECO:0000313" key="2">
    <source>
        <dbReference type="EMBL" id="KAF1928135.1"/>
    </source>
</evidence>
<evidence type="ECO:0000256" key="1">
    <source>
        <dbReference type="SAM" id="MobiDB-lite"/>
    </source>
</evidence>
<dbReference type="GeneID" id="54345397"/>
<dbReference type="Proteomes" id="UP000800082">
    <property type="component" value="Unassembled WGS sequence"/>
</dbReference>
<sequence>MLITLKWPRDLLHLDRHSKAKFVSTQFKHCFPAPHSIQALFSRTAFMPSVIPVPSHPAPHNATLTTAISRATHQHPAPPTQLRNSLTRFTPHPKPHSWSSRLQSHPQRQHHHTDNQTALRLGVWLARCFSQPAVRNRVVPRYAFRVRRCLGREG</sequence>
<name>A0A6A5RIG3_9PLEO</name>
<feature type="region of interest" description="Disordered" evidence="1">
    <location>
        <begin position="72"/>
        <end position="114"/>
    </location>
</feature>
<organism evidence="2 3">
    <name type="scientific">Didymella exigua CBS 183.55</name>
    <dbReference type="NCBI Taxonomy" id="1150837"/>
    <lineage>
        <taxon>Eukaryota</taxon>
        <taxon>Fungi</taxon>
        <taxon>Dikarya</taxon>
        <taxon>Ascomycota</taxon>
        <taxon>Pezizomycotina</taxon>
        <taxon>Dothideomycetes</taxon>
        <taxon>Pleosporomycetidae</taxon>
        <taxon>Pleosporales</taxon>
        <taxon>Pleosporineae</taxon>
        <taxon>Didymellaceae</taxon>
        <taxon>Didymella</taxon>
    </lineage>
</organism>
<dbReference type="AlphaFoldDB" id="A0A6A5RIG3"/>
<protein>
    <submittedName>
        <fullName evidence="2">Uncharacterized protein</fullName>
    </submittedName>
</protein>
<evidence type="ECO:0000313" key="3">
    <source>
        <dbReference type="Proteomes" id="UP000800082"/>
    </source>
</evidence>
<keyword evidence="3" id="KW-1185">Reference proteome</keyword>
<gene>
    <name evidence="2" type="ORF">M421DRAFT_168488</name>
</gene>
<dbReference type="EMBL" id="ML978970">
    <property type="protein sequence ID" value="KAF1928135.1"/>
    <property type="molecule type" value="Genomic_DNA"/>
</dbReference>
<reference evidence="2" key="1">
    <citation type="journal article" date="2020" name="Stud. Mycol.">
        <title>101 Dothideomycetes genomes: a test case for predicting lifestyles and emergence of pathogens.</title>
        <authorList>
            <person name="Haridas S."/>
            <person name="Albert R."/>
            <person name="Binder M."/>
            <person name="Bloem J."/>
            <person name="Labutti K."/>
            <person name="Salamov A."/>
            <person name="Andreopoulos B."/>
            <person name="Baker S."/>
            <person name="Barry K."/>
            <person name="Bills G."/>
            <person name="Bluhm B."/>
            <person name="Cannon C."/>
            <person name="Castanera R."/>
            <person name="Culley D."/>
            <person name="Daum C."/>
            <person name="Ezra D."/>
            <person name="Gonzalez J."/>
            <person name="Henrissat B."/>
            <person name="Kuo A."/>
            <person name="Liang C."/>
            <person name="Lipzen A."/>
            <person name="Lutzoni F."/>
            <person name="Magnuson J."/>
            <person name="Mondo S."/>
            <person name="Nolan M."/>
            <person name="Ohm R."/>
            <person name="Pangilinan J."/>
            <person name="Park H.-J."/>
            <person name="Ramirez L."/>
            <person name="Alfaro M."/>
            <person name="Sun H."/>
            <person name="Tritt A."/>
            <person name="Yoshinaga Y."/>
            <person name="Zwiers L.-H."/>
            <person name="Turgeon B."/>
            <person name="Goodwin S."/>
            <person name="Spatafora J."/>
            <person name="Crous P."/>
            <person name="Grigoriev I."/>
        </authorList>
    </citation>
    <scope>NUCLEOTIDE SEQUENCE</scope>
    <source>
        <strain evidence="2">CBS 183.55</strain>
    </source>
</reference>
<feature type="compositionally biased region" description="Polar residues" evidence="1">
    <location>
        <begin position="97"/>
        <end position="106"/>
    </location>
</feature>